<dbReference type="eggNOG" id="KOG2875">
    <property type="taxonomic scope" value="Eukaryota"/>
</dbReference>
<dbReference type="InterPro" id="IPR052054">
    <property type="entry name" value="Oxidative_DNA_repair_enzyme"/>
</dbReference>
<comment type="caution">
    <text evidence="11">The sequence shown here is derived from an EMBL/GenBank/DDBJ whole genome shotgun (WGS) entry which is preliminary data.</text>
</comment>
<comment type="similarity">
    <text evidence="1">Belongs to the type-1 OGG1 family.</text>
</comment>
<keyword evidence="8" id="KW-0326">Glycosidase</keyword>
<dbReference type="GO" id="GO:0003684">
    <property type="term" value="F:damaged DNA binding"/>
    <property type="evidence" value="ECO:0007669"/>
    <property type="project" value="InterPro"/>
</dbReference>
<keyword evidence="5" id="KW-0234">DNA repair</keyword>
<dbReference type="Pfam" id="PF07934">
    <property type="entry name" value="OGG_N"/>
    <property type="match status" value="1"/>
</dbReference>
<dbReference type="STRING" id="574566.I0YSC3"/>
<dbReference type="RefSeq" id="XP_005645836.1">
    <property type="nucleotide sequence ID" value="XM_005645779.1"/>
</dbReference>
<evidence type="ECO:0000256" key="7">
    <source>
        <dbReference type="ARBA" id="ARBA00023268"/>
    </source>
</evidence>
<dbReference type="GO" id="GO:0140078">
    <property type="term" value="F:class I DNA-(apurinic or apyrimidinic site) endonuclease activity"/>
    <property type="evidence" value="ECO:0007669"/>
    <property type="project" value="UniProtKB-EC"/>
</dbReference>
<dbReference type="InterPro" id="IPR011257">
    <property type="entry name" value="DNA_glycosylase"/>
</dbReference>
<accession>I0YSC3</accession>
<keyword evidence="7" id="KW-0511">Multifunctional enzyme</keyword>
<evidence type="ECO:0000256" key="3">
    <source>
        <dbReference type="ARBA" id="ARBA00022763"/>
    </source>
</evidence>
<name>I0YSC3_COCSC</name>
<comment type="catalytic activity">
    <reaction evidence="9">
        <text>2'-deoxyribonucleotide-(2'-deoxyribose 5'-phosphate)-2'-deoxyribonucleotide-DNA = a 3'-end 2'-deoxyribonucleotide-(2,3-dehydro-2,3-deoxyribose 5'-phosphate)-DNA + a 5'-end 5'-phospho-2'-deoxyribonucleoside-DNA + H(+)</text>
        <dbReference type="Rhea" id="RHEA:66592"/>
        <dbReference type="Rhea" id="RHEA-COMP:13180"/>
        <dbReference type="Rhea" id="RHEA-COMP:16897"/>
        <dbReference type="Rhea" id="RHEA-COMP:17067"/>
        <dbReference type="ChEBI" id="CHEBI:15378"/>
        <dbReference type="ChEBI" id="CHEBI:136412"/>
        <dbReference type="ChEBI" id="CHEBI:157695"/>
        <dbReference type="ChEBI" id="CHEBI:167181"/>
        <dbReference type="EC" id="4.2.99.18"/>
    </reaction>
</comment>
<reference evidence="11 12" key="1">
    <citation type="journal article" date="2012" name="Genome Biol.">
        <title>The genome of the polar eukaryotic microalga coccomyxa subellipsoidea reveals traits of cold adaptation.</title>
        <authorList>
            <person name="Blanc G."/>
            <person name="Agarkova I."/>
            <person name="Grimwood J."/>
            <person name="Kuo A."/>
            <person name="Brueggeman A."/>
            <person name="Dunigan D."/>
            <person name="Gurnon J."/>
            <person name="Ladunga I."/>
            <person name="Lindquist E."/>
            <person name="Lucas S."/>
            <person name="Pangilinan J."/>
            <person name="Proschold T."/>
            <person name="Salamov A."/>
            <person name="Schmutz J."/>
            <person name="Weeks D."/>
            <person name="Yamada T."/>
            <person name="Claverie J.M."/>
            <person name="Grigoriev I."/>
            <person name="Van Etten J."/>
            <person name="Lomsadze A."/>
            <person name="Borodovsky M."/>
        </authorList>
    </citation>
    <scope>NUCLEOTIDE SEQUENCE [LARGE SCALE GENOMIC DNA]</scope>
    <source>
        <strain evidence="11 12">C-169</strain>
    </source>
</reference>
<dbReference type="PANTHER" id="PTHR10242">
    <property type="entry name" value="8-OXOGUANINE DNA GLYCOSYLASE"/>
    <property type="match status" value="1"/>
</dbReference>
<evidence type="ECO:0000259" key="10">
    <source>
        <dbReference type="SMART" id="SM00478"/>
    </source>
</evidence>
<evidence type="ECO:0000313" key="11">
    <source>
        <dbReference type="EMBL" id="EIE21292.1"/>
    </source>
</evidence>
<evidence type="ECO:0000256" key="8">
    <source>
        <dbReference type="ARBA" id="ARBA00023295"/>
    </source>
</evidence>
<evidence type="ECO:0000256" key="1">
    <source>
        <dbReference type="ARBA" id="ARBA00010679"/>
    </source>
</evidence>
<keyword evidence="3" id="KW-0227">DNA damage</keyword>
<evidence type="ECO:0000313" key="12">
    <source>
        <dbReference type="Proteomes" id="UP000007264"/>
    </source>
</evidence>
<dbReference type="GO" id="GO:0006285">
    <property type="term" value="P:base-excision repair, AP site formation"/>
    <property type="evidence" value="ECO:0007669"/>
    <property type="project" value="TreeGrafter"/>
</dbReference>
<dbReference type="Proteomes" id="UP000007264">
    <property type="component" value="Unassembled WGS sequence"/>
</dbReference>
<evidence type="ECO:0000256" key="6">
    <source>
        <dbReference type="ARBA" id="ARBA00023239"/>
    </source>
</evidence>
<dbReference type="GO" id="GO:0034039">
    <property type="term" value="F:8-oxo-7,8-dihydroguanine DNA N-glycosylase activity"/>
    <property type="evidence" value="ECO:0007669"/>
    <property type="project" value="TreeGrafter"/>
</dbReference>
<dbReference type="Gene3D" id="1.10.1670.10">
    <property type="entry name" value="Helix-hairpin-Helix base-excision DNA repair enzymes (C-terminal)"/>
    <property type="match status" value="1"/>
</dbReference>
<evidence type="ECO:0000256" key="5">
    <source>
        <dbReference type="ARBA" id="ARBA00023204"/>
    </source>
</evidence>
<dbReference type="EC" id="4.2.99.18" evidence="2"/>
<dbReference type="KEGG" id="csl:COCSUDRAFT_17911"/>
<keyword evidence="4" id="KW-0378">Hydrolase</keyword>
<evidence type="ECO:0000256" key="9">
    <source>
        <dbReference type="ARBA" id="ARBA00044632"/>
    </source>
</evidence>
<organism evidence="11 12">
    <name type="scientific">Coccomyxa subellipsoidea (strain C-169)</name>
    <name type="common">Green microalga</name>
    <dbReference type="NCBI Taxonomy" id="574566"/>
    <lineage>
        <taxon>Eukaryota</taxon>
        <taxon>Viridiplantae</taxon>
        <taxon>Chlorophyta</taxon>
        <taxon>core chlorophytes</taxon>
        <taxon>Trebouxiophyceae</taxon>
        <taxon>Trebouxiophyceae incertae sedis</taxon>
        <taxon>Coccomyxaceae</taxon>
        <taxon>Coccomyxa</taxon>
        <taxon>Coccomyxa subellipsoidea</taxon>
    </lineage>
</organism>
<proteinExistence type="inferred from homology"/>
<feature type="domain" description="HhH-GPD" evidence="10">
    <location>
        <begin position="132"/>
        <end position="306"/>
    </location>
</feature>
<dbReference type="AlphaFoldDB" id="I0YSC3"/>
<evidence type="ECO:0000256" key="4">
    <source>
        <dbReference type="ARBA" id="ARBA00022801"/>
    </source>
</evidence>
<keyword evidence="12" id="KW-1185">Reference proteome</keyword>
<dbReference type="EMBL" id="AGSI01000013">
    <property type="protein sequence ID" value="EIE21292.1"/>
    <property type="molecule type" value="Genomic_DNA"/>
</dbReference>
<dbReference type="SMART" id="SM00478">
    <property type="entry name" value="ENDO3c"/>
    <property type="match status" value="1"/>
</dbReference>
<dbReference type="CDD" id="cd00056">
    <property type="entry name" value="ENDO3c"/>
    <property type="match status" value="1"/>
</dbReference>
<gene>
    <name evidence="11" type="ORF">COCSUDRAFT_17911</name>
</gene>
<dbReference type="SUPFAM" id="SSF55945">
    <property type="entry name" value="TATA-box binding protein-like"/>
    <property type="match status" value="1"/>
</dbReference>
<protein>
    <recommendedName>
        <fullName evidence="2">DNA-(apurinic or apyrimidinic site) lyase</fullName>
        <ecNumber evidence="2">4.2.99.18</ecNumber>
    </recommendedName>
</protein>
<dbReference type="Pfam" id="PF00730">
    <property type="entry name" value="HhH-GPD"/>
    <property type="match status" value="1"/>
</dbReference>
<keyword evidence="6" id="KW-0456">Lyase</keyword>
<dbReference type="Gene3D" id="3.30.310.40">
    <property type="match status" value="1"/>
</dbReference>
<dbReference type="GO" id="GO:0006289">
    <property type="term" value="P:nucleotide-excision repair"/>
    <property type="evidence" value="ECO:0007669"/>
    <property type="project" value="InterPro"/>
</dbReference>
<dbReference type="GO" id="GO:0005634">
    <property type="term" value="C:nucleus"/>
    <property type="evidence" value="ECO:0007669"/>
    <property type="project" value="TreeGrafter"/>
</dbReference>
<evidence type="ECO:0000256" key="2">
    <source>
        <dbReference type="ARBA" id="ARBA00012720"/>
    </source>
</evidence>
<dbReference type="InterPro" id="IPR023170">
    <property type="entry name" value="HhH_base_excis_C"/>
</dbReference>
<dbReference type="GeneID" id="17039274"/>
<sequence>MTSPGELLDASWQSLDCPSSELRLEFTLPTGQSFRWRKTGPQEYTGVIQQRVVQMRQEEDDVLFRVLARGDGALPGEDAAALHDYFNLGSRMADLSAHWAERDPRFRNIHPYFPGARVLRQDPVECLFQFVCSSNNHISRIHGMVERLCRTYGTPLPDLSFYAFPTLENLEEATDEALRAEGFGYRAKFIVGSVEMLLEKEGGGAAWLQQLRQVPYQEASDALCTLPGVGPKVAACVCLFSLDKHEAIPVDTHVWQLATRYYTPSLKGKTLTKPLMVAVEAALQERFGRHAGWAHNTLFISELASHRHLLPPHLQP</sequence>
<dbReference type="OrthoDB" id="238681at2759"/>
<dbReference type="SUPFAM" id="SSF48150">
    <property type="entry name" value="DNA-glycosylase"/>
    <property type="match status" value="1"/>
</dbReference>
<dbReference type="InterPro" id="IPR012904">
    <property type="entry name" value="OGG_N"/>
</dbReference>
<dbReference type="InterPro" id="IPR003265">
    <property type="entry name" value="HhH-GPD_domain"/>
</dbReference>
<dbReference type="Gene3D" id="1.10.340.30">
    <property type="entry name" value="Hypothetical protein, domain 2"/>
    <property type="match status" value="1"/>
</dbReference>
<dbReference type="PANTHER" id="PTHR10242:SF2">
    <property type="entry name" value="N-GLYCOSYLASE_DNA LYASE"/>
    <property type="match status" value="1"/>
</dbReference>
<feature type="non-terminal residue" evidence="11">
    <location>
        <position position="316"/>
    </location>
</feature>